<dbReference type="PANTHER" id="PTHR10131:SF152">
    <property type="entry name" value="TNF RECEPTOR-ASSOCIATED FACTOR 6"/>
    <property type="match status" value="1"/>
</dbReference>
<dbReference type="SUPFAM" id="SSF49599">
    <property type="entry name" value="TRAF domain-like"/>
    <property type="match status" value="1"/>
</dbReference>
<dbReference type="InterPro" id="IPR002083">
    <property type="entry name" value="MATH/TRAF_dom"/>
</dbReference>
<reference evidence="2 3" key="1">
    <citation type="submission" date="2022-05" db="EMBL/GenBank/DDBJ databases">
        <authorList>
            <consortium name="Genoscope - CEA"/>
            <person name="William W."/>
        </authorList>
    </citation>
    <scope>NUCLEOTIDE SEQUENCE [LARGE SCALE GENOMIC DNA]</scope>
</reference>
<dbReference type="EMBL" id="CALNXK010000222">
    <property type="protein sequence ID" value="CAH3177197.1"/>
    <property type="molecule type" value="Genomic_DNA"/>
</dbReference>
<dbReference type="Pfam" id="PF21355">
    <property type="entry name" value="TRAF-mep_MATH"/>
    <property type="match status" value="1"/>
</dbReference>
<feature type="domain" description="MATH" evidence="1">
    <location>
        <begin position="220"/>
        <end position="372"/>
    </location>
</feature>
<evidence type="ECO:0000259" key="1">
    <source>
        <dbReference type="PROSITE" id="PS50144"/>
    </source>
</evidence>
<keyword evidence="3" id="KW-1185">Reference proteome</keyword>
<gene>
    <name evidence="2" type="ORF">PLOB_00019085</name>
</gene>
<dbReference type="PROSITE" id="PS50144">
    <property type="entry name" value="MATH"/>
    <property type="match status" value="1"/>
</dbReference>
<comment type="caution">
    <text evidence="2">The sequence shown here is derived from an EMBL/GenBank/DDBJ whole genome shotgun (WGS) entry which is preliminary data.</text>
</comment>
<dbReference type="Proteomes" id="UP001159405">
    <property type="component" value="Unassembled WGS sequence"/>
</dbReference>
<proteinExistence type="predicted"/>
<dbReference type="InterPro" id="IPR008974">
    <property type="entry name" value="TRAF-like"/>
</dbReference>
<organism evidence="2 3">
    <name type="scientific">Porites lobata</name>
    <dbReference type="NCBI Taxonomy" id="104759"/>
    <lineage>
        <taxon>Eukaryota</taxon>
        <taxon>Metazoa</taxon>
        <taxon>Cnidaria</taxon>
        <taxon>Anthozoa</taxon>
        <taxon>Hexacorallia</taxon>
        <taxon>Scleractinia</taxon>
        <taxon>Fungiina</taxon>
        <taxon>Poritidae</taxon>
        <taxon>Porites</taxon>
    </lineage>
</organism>
<evidence type="ECO:0000313" key="2">
    <source>
        <dbReference type="EMBL" id="CAH3177197.1"/>
    </source>
</evidence>
<sequence length="376" mass="41758">MNTERESCTCTGTTEMRNRGNNAVAGHAVGSAAREPIEQGAIGGQPIEGVYHLIHAGQAEHGSQHHSIGQPNAAGFHNGLMDPQGISPLPVVPPSYPHLPMRELIVKNLNFNPLQEVPLYQMHSRGRQRMQYAEMARGIQFSDLAGARPPTTNMHCRPGWTVATESYDGIRCFRSVEETSQFPEQNQGGERMHASRFRRQQTLDRSSPAEHFLTQGQICRGNYTWKIESFSQLLQDASNGEIRSLESPPIYTSFPCGYKFFMRIFPKGVDGGDGRHIGLFVGMMQGDLDNRLEWPFGGQISLSLLDQSNDAHRFCNDVSGTFTANGNLGAFQEPRAAGRYTTLYGYEEFAPIDMVCTPQYSKGDAVMIKIEINKNI</sequence>
<name>A0ABN8RG84_9CNID</name>
<accession>A0ABN8RG84</accession>
<dbReference type="InterPro" id="IPR049342">
    <property type="entry name" value="TRAF1-6_MATH_dom"/>
</dbReference>
<evidence type="ECO:0000313" key="3">
    <source>
        <dbReference type="Proteomes" id="UP001159405"/>
    </source>
</evidence>
<dbReference type="PANTHER" id="PTHR10131">
    <property type="entry name" value="TNF RECEPTOR ASSOCIATED FACTOR"/>
    <property type="match status" value="1"/>
</dbReference>
<protein>
    <recommendedName>
        <fullName evidence="1">MATH domain-containing protein</fullName>
    </recommendedName>
</protein>
<dbReference type="Gene3D" id="2.60.210.10">
    <property type="entry name" value="Apoptosis, Tumor Necrosis Factor Receptor Associated Protein 2, Chain A"/>
    <property type="match status" value="1"/>
</dbReference>